<evidence type="ECO:0000256" key="5">
    <source>
        <dbReference type="ARBA" id="ARBA00023102"/>
    </source>
</evidence>
<evidence type="ECO:0000256" key="8">
    <source>
        <dbReference type="ARBA" id="ARBA00047838"/>
    </source>
</evidence>
<evidence type="ECO:0000256" key="6">
    <source>
        <dbReference type="ARBA" id="ARBA00023239"/>
    </source>
</evidence>
<dbReference type="Gene3D" id="3.20.20.70">
    <property type="entry name" value="Aldolase class I"/>
    <property type="match status" value="1"/>
</dbReference>
<comment type="function">
    <text evidence="7 9">IGPS catalyzes the conversion of PRFAR and glutamine to IGP, AICAR and glutamate. The HisF subunit catalyzes the cyclization activity that produces IGP and AICAR from PRFAR using the ammonia provided by the HisH subunit.</text>
</comment>
<comment type="similarity">
    <text evidence="2 9 10">Belongs to the HisA/HisF family.</text>
</comment>
<reference evidence="11 12" key="1">
    <citation type="journal article" date="2013" name="Genome Announc.">
        <title>Complete genome sequence of Myxococcus stipitatus strain DSM 14675, a fruiting myxobacterium.</title>
        <authorList>
            <person name="Huntley S."/>
            <person name="Kneip S."/>
            <person name="Treuner-Lange A."/>
            <person name="Sogaard-Andersen L."/>
        </authorList>
    </citation>
    <scope>NUCLEOTIDE SEQUENCE [LARGE SCALE GENOMIC DNA]</scope>
    <source>
        <strain evidence="12">DSM 14675 / JCM 12634 / Mx s8</strain>
    </source>
</reference>
<dbReference type="Proteomes" id="UP000011131">
    <property type="component" value="Chromosome"/>
</dbReference>
<dbReference type="STRING" id="1278073.MYSTI_03726"/>
<dbReference type="PATRIC" id="fig|1278073.3.peg.3789"/>
<dbReference type="GO" id="GO:0000105">
    <property type="term" value="P:L-histidine biosynthetic process"/>
    <property type="evidence" value="ECO:0007669"/>
    <property type="project" value="UniProtKB-UniRule"/>
</dbReference>
<dbReference type="InterPro" id="IPR006062">
    <property type="entry name" value="His_biosynth"/>
</dbReference>
<feature type="active site" evidence="9">
    <location>
        <position position="11"/>
    </location>
</feature>
<dbReference type="AlphaFoldDB" id="L7UBS6"/>
<dbReference type="InterPro" id="IPR050064">
    <property type="entry name" value="IGPS_HisA/HisF"/>
</dbReference>
<organism evidence="11 12">
    <name type="scientific">Myxococcus stipitatus (strain DSM 14675 / JCM 12634 / Mx s8)</name>
    <dbReference type="NCBI Taxonomy" id="1278073"/>
    <lineage>
        <taxon>Bacteria</taxon>
        <taxon>Pseudomonadati</taxon>
        <taxon>Myxococcota</taxon>
        <taxon>Myxococcia</taxon>
        <taxon>Myxococcales</taxon>
        <taxon>Cystobacterineae</taxon>
        <taxon>Myxococcaceae</taxon>
        <taxon>Myxococcus</taxon>
    </lineage>
</organism>
<protein>
    <recommendedName>
        <fullName evidence="9">Imidazole glycerol phosphate synthase subunit HisF</fullName>
        <ecNumber evidence="9">4.3.2.10</ecNumber>
    </recommendedName>
    <alternativeName>
        <fullName evidence="9">IGP synthase cyclase subunit</fullName>
    </alternativeName>
    <alternativeName>
        <fullName evidence="9">IGP synthase subunit HisF</fullName>
    </alternativeName>
    <alternativeName>
        <fullName evidence="9">ImGP synthase subunit HisF</fullName>
        <shortName evidence="9">IGPS subunit HisF</shortName>
    </alternativeName>
</protein>
<evidence type="ECO:0000256" key="7">
    <source>
        <dbReference type="ARBA" id="ARBA00025475"/>
    </source>
</evidence>
<dbReference type="NCBIfam" id="TIGR00735">
    <property type="entry name" value="hisF"/>
    <property type="match status" value="1"/>
</dbReference>
<dbReference type="InterPro" id="IPR013785">
    <property type="entry name" value="Aldolase_TIM"/>
</dbReference>
<dbReference type="eggNOG" id="COG0107">
    <property type="taxonomic scope" value="Bacteria"/>
</dbReference>
<dbReference type="HOGENOM" id="CLU_048577_4_0_7"/>
<evidence type="ECO:0000256" key="3">
    <source>
        <dbReference type="ARBA" id="ARBA00011152"/>
    </source>
</evidence>
<feature type="active site" evidence="9">
    <location>
        <position position="130"/>
    </location>
</feature>
<keyword evidence="6 9" id="KW-0456">Lyase</keyword>
<sequence length="253" mass="26903">MLTRRLIVCLDVKGGRVVKGVRFEGLRDMGDPVELALRYEREGADEVTFLDISASVEERETLWDLVRRTAERLFIPLTVGGGVRTVEDVGRALRAGADKVSINSAAVARPELLTECAERFGAQCVVASIDARRDGPRWRVHTHGGRKSTDLEPVAWARECVARGAGEVLLTSIDQDGARSGYDLELTRAVADAVDVPVIASGGAGCAEHVREGLVRGGADAALVAGILHEGLTTVGAIKSLLLASGLPIRSTT</sequence>
<dbReference type="GO" id="GO:0000107">
    <property type="term" value="F:imidazoleglycerol-phosphate synthase activity"/>
    <property type="evidence" value="ECO:0007669"/>
    <property type="project" value="UniProtKB-UniRule"/>
</dbReference>
<gene>
    <name evidence="9" type="primary">hisF</name>
    <name evidence="11" type="ordered locus">MYSTI_03726</name>
</gene>
<dbReference type="UniPathway" id="UPA00031">
    <property type="reaction ID" value="UER00010"/>
</dbReference>
<evidence type="ECO:0000313" key="11">
    <source>
        <dbReference type="EMBL" id="AGC45032.1"/>
    </source>
</evidence>
<dbReference type="CDD" id="cd04731">
    <property type="entry name" value="HisF"/>
    <property type="match status" value="1"/>
</dbReference>
<name>L7UBS6_MYXSD</name>
<keyword evidence="9" id="KW-0963">Cytoplasm</keyword>
<accession>L7UBS6</accession>
<keyword evidence="4 9" id="KW-0028">Amino-acid biosynthesis</keyword>
<keyword evidence="12" id="KW-1185">Reference proteome</keyword>
<dbReference type="PANTHER" id="PTHR21235">
    <property type="entry name" value="IMIDAZOLE GLYCEROL PHOSPHATE SYNTHASE SUBUNIT HISF/H IGP SYNTHASE SUBUNIT HISF/H"/>
    <property type="match status" value="1"/>
</dbReference>
<proteinExistence type="inferred from homology"/>
<keyword evidence="5 9" id="KW-0368">Histidine biosynthesis</keyword>
<dbReference type="InterPro" id="IPR004651">
    <property type="entry name" value="HisF"/>
</dbReference>
<dbReference type="OrthoDB" id="9807749at2"/>
<dbReference type="Pfam" id="PF00977">
    <property type="entry name" value="His_biosynth"/>
    <property type="match status" value="1"/>
</dbReference>
<dbReference type="SUPFAM" id="SSF51366">
    <property type="entry name" value="Ribulose-phoshate binding barrel"/>
    <property type="match status" value="1"/>
</dbReference>
<dbReference type="InterPro" id="IPR011060">
    <property type="entry name" value="RibuloseP-bd_barrel"/>
</dbReference>
<dbReference type="RefSeq" id="WP_015349292.1">
    <property type="nucleotide sequence ID" value="NC_020126.1"/>
</dbReference>
<evidence type="ECO:0000256" key="4">
    <source>
        <dbReference type="ARBA" id="ARBA00022605"/>
    </source>
</evidence>
<dbReference type="PANTHER" id="PTHR21235:SF2">
    <property type="entry name" value="IMIDAZOLE GLYCEROL PHOSPHATE SYNTHASE HISHF"/>
    <property type="match status" value="1"/>
</dbReference>
<comment type="pathway">
    <text evidence="1 9">Amino-acid biosynthesis; L-histidine biosynthesis; L-histidine from 5-phospho-alpha-D-ribose 1-diphosphate: step 5/9.</text>
</comment>
<dbReference type="HAMAP" id="MF_01013">
    <property type="entry name" value="HisF"/>
    <property type="match status" value="1"/>
</dbReference>
<evidence type="ECO:0000256" key="10">
    <source>
        <dbReference type="RuleBase" id="RU003657"/>
    </source>
</evidence>
<dbReference type="GO" id="GO:0005737">
    <property type="term" value="C:cytoplasm"/>
    <property type="evidence" value="ECO:0007669"/>
    <property type="project" value="UniProtKB-SubCell"/>
</dbReference>
<comment type="catalytic activity">
    <reaction evidence="8 9">
        <text>5-[(5-phospho-1-deoxy-D-ribulos-1-ylimino)methylamino]-1-(5-phospho-beta-D-ribosyl)imidazole-4-carboxamide + L-glutamine = D-erythro-1-(imidazol-4-yl)glycerol 3-phosphate + 5-amino-1-(5-phospho-beta-D-ribosyl)imidazole-4-carboxamide + L-glutamate + H(+)</text>
        <dbReference type="Rhea" id="RHEA:24793"/>
        <dbReference type="ChEBI" id="CHEBI:15378"/>
        <dbReference type="ChEBI" id="CHEBI:29985"/>
        <dbReference type="ChEBI" id="CHEBI:58278"/>
        <dbReference type="ChEBI" id="CHEBI:58359"/>
        <dbReference type="ChEBI" id="CHEBI:58475"/>
        <dbReference type="ChEBI" id="CHEBI:58525"/>
        <dbReference type="EC" id="4.3.2.10"/>
    </reaction>
</comment>
<dbReference type="EC" id="4.3.2.10" evidence="9"/>
<evidence type="ECO:0000313" key="12">
    <source>
        <dbReference type="Proteomes" id="UP000011131"/>
    </source>
</evidence>
<comment type="subcellular location">
    <subcellularLocation>
        <location evidence="9">Cytoplasm</location>
    </subcellularLocation>
</comment>
<dbReference type="KEGG" id="msd:MYSTI_03726"/>
<evidence type="ECO:0000256" key="2">
    <source>
        <dbReference type="ARBA" id="ARBA00009667"/>
    </source>
</evidence>
<dbReference type="EMBL" id="CP004025">
    <property type="protein sequence ID" value="AGC45032.1"/>
    <property type="molecule type" value="Genomic_DNA"/>
</dbReference>
<comment type="subunit">
    <text evidence="3 9">Heterodimer of HisH and HisF.</text>
</comment>
<evidence type="ECO:0000256" key="9">
    <source>
        <dbReference type="HAMAP-Rule" id="MF_01013"/>
    </source>
</evidence>
<dbReference type="GO" id="GO:0016829">
    <property type="term" value="F:lyase activity"/>
    <property type="evidence" value="ECO:0007669"/>
    <property type="project" value="UniProtKB-KW"/>
</dbReference>
<evidence type="ECO:0000256" key="1">
    <source>
        <dbReference type="ARBA" id="ARBA00005091"/>
    </source>
</evidence>